<protein>
    <submittedName>
        <fullName evidence="1">Uncharacterized protein</fullName>
    </submittedName>
</protein>
<name>A0A7J7KRM6_BUGNE</name>
<organism evidence="1 2">
    <name type="scientific">Bugula neritina</name>
    <name type="common">Brown bryozoan</name>
    <name type="synonym">Sertularia neritina</name>
    <dbReference type="NCBI Taxonomy" id="10212"/>
    <lineage>
        <taxon>Eukaryota</taxon>
        <taxon>Metazoa</taxon>
        <taxon>Spiralia</taxon>
        <taxon>Lophotrochozoa</taxon>
        <taxon>Bryozoa</taxon>
        <taxon>Gymnolaemata</taxon>
        <taxon>Cheilostomatida</taxon>
        <taxon>Flustrina</taxon>
        <taxon>Buguloidea</taxon>
        <taxon>Bugulidae</taxon>
        <taxon>Bugula</taxon>
    </lineage>
</organism>
<evidence type="ECO:0000313" key="2">
    <source>
        <dbReference type="Proteomes" id="UP000593567"/>
    </source>
</evidence>
<dbReference type="EMBL" id="VXIV02000106">
    <property type="protein sequence ID" value="KAF6040755.1"/>
    <property type="molecule type" value="Genomic_DNA"/>
</dbReference>
<sequence length="70" mass="7599">MKPTKSQEIREHVVAHGAPEMSSLELALQGPMIDDFSDHSATAKPAKKLSVGGFLKKKFGLIKGMCIFDV</sequence>
<dbReference type="Proteomes" id="UP000593567">
    <property type="component" value="Unassembled WGS sequence"/>
</dbReference>
<dbReference type="AlphaFoldDB" id="A0A7J7KRM6"/>
<proteinExistence type="predicted"/>
<keyword evidence="2" id="KW-1185">Reference proteome</keyword>
<comment type="caution">
    <text evidence="1">The sequence shown here is derived from an EMBL/GenBank/DDBJ whole genome shotgun (WGS) entry which is preliminary data.</text>
</comment>
<reference evidence="1" key="1">
    <citation type="submission" date="2020-06" db="EMBL/GenBank/DDBJ databases">
        <title>Draft genome of Bugula neritina, a colonial animal packing powerful symbionts and potential medicines.</title>
        <authorList>
            <person name="Rayko M."/>
        </authorList>
    </citation>
    <scope>NUCLEOTIDE SEQUENCE [LARGE SCALE GENOMIC DNA]</scope>
    <source>
        <strain evidence="1">Kwan_BN1</strain>
    </source>
</reference>
<accession>A0A7J7KRM6</accession>
<gene>
    <name evidence="1" type="ORF">EB796_000958</name>
</gene>
<evidence type="ECO:0000313" key="1">
    <source>
        <dbReference type="EMBL" id="KAF6040755.1"/>
    </source>
</evidence>